<sequence length="79" mass="8434">MTTTENNSLFTEVTVEESATVCGGQLFLSLPSIGISLFTPVGTRGEVLSVEANLIDLGYSLRDRGIDVDGIINELRLSS</sequence>
<protein>
    <submittedName>
        <fullName evidence="1">Uncharacterized protein</fullName>
    </submittedName>
</protein>
<comment type="caution">
    <text evidence="1">The sequence shown here is derived from an EMBL/GenBank/DDBJ whole genome shotgun (WGS) entry which is preliminary data.</text>
</comment>
<keyword evidence="2" id="KW-1185">Reference proteome</keyword>
<gene>
    <name evidence="1" type="ORF">ICL16_05080</name>
</gene>
<dbReference type="Proteomes" id="UP000629098">
    <property type="component" value="Unassembled WGS sequence"/>
</dbReference>
<reference evidence="1" key="1">
    <citation type="submission" date="2020-09" db="EMBL/GenBank/DDBJ databases">
        <title>Iningainema tapete sp. nov. (Scytonemataceae, Cyanobacteria) from greenhouses in central Florida (USA) produces two types of nodularin with biosynthetic potential for microcystin-LR and anabaenopeptins.</title>
        <authorList>
            <person name="Berthold D.E."/>
            <person name="Lefler F.W."/>
            <person name="Huang I.-S."/>
            <person name="Abdulla H."/>
            <person name="Zimba P.V."/>
            <person name="Laughinghouse H.D. IV."/>
        </authorList>
    </citation>
    <scope>NUCLEOTIDE SEQUENCE</scope>
    <source>
        <strain evidence="1">BLCCT55</strain>
    </source>
</reference>
<dbReference type="AlphaFoldDB" id="A0A8J6XIS9"/>
<organism evidence="1 2">
    <name type="scientific">Iningainema tapete BLCC-T55</name>
    <dbReference type="NCBI Taxonomy" id="2748662"/>
    <lineage>
        <taxon>Bacteria</taxon>
        <taxon>Bacillati</taxon>
        <taxon>Cyanobacteriota</taxon>
        <taxon>Cyanophyceae</taxon>
        <taxon>Nostocales</taxon>
        <taxon>Scytonemataceae</taxon>
        <taxon>Iningainema tapete</taxon>
    </lineage>
</organism>
<evidence type="ECO:0000313" key="1">
    <source>
        <dbReference type="EMBL" id="MBD2771501.1"/>
    </source>
</evidence>
<dbReference type="RefSeq" id="WP_190825794.1">
    <property type="nucleotide sequence ID" value="NZ_CAWPPI010000025.1"/>
</dbReference>
<proteinExistence type="predicted"/>
<evidence type="ECO:0000313" key="2">
    <source>
        <dbReference type="Proteomes" id="UP000629098"/>
    </source>
</evidence>
<name>A0A8J6XIS9_9CYAN</name>
<dbReference type="EMBL" id="JACXAE010000025">
    <property type="protein sequence ID" value="MBD2771501.1"/>
    <property type="molecule type" value="Genomic_DNA"/>
</dbReference>
<accession>A0A8J6XIS9</accession>